<comment type="similarity">
    <text evidence="1">Belongs to the aldo/keto reductase family.</text>
</comment>
<dbReference type="PANTHER" id="PTHR43827:SF3">
    <property type="entry name" value="NADP-DEPENDENT OXIDOREDUCTASE DOMAIN-CONTAINING PROTEIN"/>
    <property type="match status" value="1"/>
</dbReference>
<evidence type="ECO:0000259" key="4">
    <source>
        <dbReference type="Pfam" id="PF00248"/>
    </source>
</evidence>
<sequence length="300" mass="32992">MTPVLPPFSLPMFICVFSTMPSFPPSFFTYVYTTVPSVSPSICTCVSSTILPCWFRHHKTLKLRCPPPARSLIAPSQNLTCHHGPGVLLIWCKISPYQQGAERARAAALEILQRLDSSYVDLLLIHWPGASKTKTTDPANAKLRLESWRVLEELYEQGKLKAIGVSNYEESHLKELASHAKIMPMVNQVEVHPQRPNTCLRQLCQDLGIAVVAYASLGCGHLLQNPIVLDVAQQTGKSPAQVLLRWGLQKGCAVIPKAANPGHLIAAGELLNWELPGDLEARLDGLENGTKYCWDPSGIA</sequence>
<dbReference type="Gene3D" id="3.20.20.100">
    <property type="entry name" value="NADP-dependent oxidoreductase domain"/>
    <property type="match status" value="1"/>
</dbReference>
<evidence type="ECO:0000256" key="3">
    <source>
        <dbReference type="ARBA" id="ARBA00023002"/>
    </source>
</evidence>
<name>A0ABQ7G2V5_DUNSA</name>
<organism evidence="5 6">
    <name type="scientific">Dunaliella salina</name>
    <name type="common">Green alga</name>
    <name type="synonym">Protococcus salinus</name>
    <dbReference type="NCBI Taxonomy" id="3046"/>
    <lineage>
        <taxon>Eukaryota</taxon>
        <taxon>Viridiplantae</taxon>
        <taxon>Chlorophyta</taxon>
        <taxon>core chlorophytes</taxon>
        <taxon>Chlorophyceae</taxon>
        <taxon>CS clade</taxon>
        <taxon>Chlamydomonadales</taxon>
        <taxon>Dunaliellaceae</taxon>
        <taxon>Dunaliella</taxon>
    </lineage>
</organism>
<dbReference type="EMBL" id="MU070224">
    <property type="protein sequence ID" value="KAF5828939.1"/>
    <property type="molecule type" value="Genomic_DNA"/>
</dbReference>
<dbReference type="Pfam" id="PF00248">
    <property type="entry name" value="Aldo_ket_red"/>
    <property type="match status" value="1"/>
</dbReference>
<protein>
    <submittedName>
        <fullName evidence="5">NADP-dependent oxidoreductase domain-containing protein</fullName>
    </submittedName>
</protein>
<evidence type="ECO:0000313" key="5">
    <source>
        <dbReference type="EMBL" id="KAF5828939.1"/>
    </source>
</evidence>
<dbReference type="Proteomes" id="UP000815325">
    <property type="component" value="Unassembled WGS sequence"/>
</dbReference>
<dbReference type="InterPro" id="IPR020471">
    <property type="entry name" value="AKR"/>
</dbReference>
<accession>A0ABQ7G2V5</accession>
<gene>
    <name evidence="5" type="ORF">DUNSADRAFT_16777</name>
</gene>
<dbReference type="SUPFAM" id="SSF51430">
    <property type="entry name" value="NAD(P)-linked oxidoreductase"/>
    <property type="match status" value="1"/>
</dbReference>
<reference evidence="5" key="1">
    <citation type="submission" date="2017-08" db="EMBL/GenBank/DDBJ databases">
        <authorList>
            <person name="Polle J.E."/>
            <person name="Barry K."/>
            <person name="Cushman J."/>
            <person name="Schmutz J."/>
            <person name="Tran D."/>
            <person name="Hathwaick L.T."/>
            <person name="Yim W.C."/>
            <person name="Jenkins J."/>
            <person name="Mckie-Krisberg Z.M."/>
            <person name="Prochnik S."/>
            <person name="Lindquist E."/>
            <person name="Dockter R.B."/>
            <person name="Adam C."/>
            <person name="Molina H."/>
            <person name="Bunkerborg J."/>
            <person name="Jin E."/>
            <person name="Buchheim M."/>
            <person name="Magnuson J."/>
        </authorList>
    </citation>
    <scope>NUCLEOTIDE SEQUENCE</scope>
    <source>
        <strain evidence="5">CCAP 19/18</strain>
    </source>
</reference>
<dbReference type="PRINTS" id="PR00069">
    <property type="entry name" value="ALDKETRDTASE"/>
</dbReference>
<evidence type="ECO:0000313" key="6">
    <source>
        <dbReference type="Proteomes" id="UP000815325"/>
    </source>
</evidence>
<keyword evidence="2" id="KW-0521">NADP</keyword>
<keyword evidence="6" id="KW-1185">Reference proteome</keyword>
<evidence type="ECO:0000256" key="1">
    <source>
        <dbReference type="ARBA" id="ARBA00007905"/>
    </source>
</evidence>
<proteinExistence type="inferred from homology"/>
<evidence type="ECO:0000256" key="2">
    <source>
        <dbReference type="ARBA" id="ARBA00022857"/>
    </source>
</evidence>
<dbReference type="InterPro" id="IPR023210">
    <property type="entry name" value="NADP_OxRdtase_dom"/>
</dbReference>
<comment type="caution">
    <text evidence="5">The sequence shown here is derived from an EMBL/GenBank/DDBJ whole genome shotgun (WGS) entry which is preliminary data.</text>
</comment>
<feature type="domain" description="NADP-dependent oxidoreductase" evidence="4">
    <location>
        <begin position="100"/>
        <end position="284"/>
    </location>
</feature>
<dbReference type="PANTHER" id="PTHR43827">
    <property type="entry name" value="2,5-DIKETO-D-GLUCONIC ACID REDUCTASE"/>
    <property type="match status" value="1"/>
</dbReference>
<dbReference type="InterPro" id="IPR036812">
    <property type="entry name" value="NAD(P)_OxRdtase_dom_sf"/>
</dbReference>
<keyword evidence="3" id="KW-0560">Oxidoreductase</keyword>